<feature type="repeat" description="ANK" evidence="4">
    <location>
        <begin position="765"/>
        <end position="787"/>
    </location>
</feature>
<feature type="repeat" description="ANK" evidence="4">
    <location>
        <begin position="915"/>
        <end position="943"/>
    </location>
</feature>
<dbReference type="InterPro" id="IPR000845">
    <property type="entry name" value="Nucleoside_phosphorylase_d"/>
</dbReference>
<dbReference type="OrthoDB" id="1577640at2759"/>
<feature type="repeat" description="ANK" evidence="4">
    <location>
        <begin position="1356"/>
        <end position="1389"/>
    </location>
</feature>
<dbReference type="Pfam" id="PF01048">
    <property type="entry name" value="PNP_UDP_1"/>
    <property type="match status" value="1"/>
</dbReference>
<evidence type="ECO:0000256" key="3">
    <source>
        <dbReference type="ARBA" id="ARBA00023043"/>
    </source>
</evidence>
<name>S8AB34_DACHA</name>
<dbReference type="Gene3D" id="1.25.40.20">
    <property type="entry name" value="Ankyrin repeat-containing domain"/>
    <property type="match status" value="6"/>
</dbReference>
<dbReference type="EC" id="2.3.1.225" evidence="1"/>
<evidence type="ECO:0000259" key="6">
    <source>
        <dbReference type="Pfam" id="PF22939"/>
    </source>
</evidence>
<evidence type="ECO:0000313" key="9">
    <source>
        <dbReference type="Proteomes" id="UP000015100"/>
    </source>
</evidence>
<dbReference type="Pfam" id="PF24883">
    <property type="entry name" value="NPHP3_N"/>
    <property type="match status" value="1"/>
</dbReference>
<comment type="caution">
    <text evidence="8">The sequence shown here is derived from an EMBL/GenBank/DDBJ whole genome shotgun (WGS) entry which is preliminary data.</text>
</comment>
<dbReference type="Gene3D" id="3.40.50.300">
    <property type="entry name" value="P-loop containing nucleotide triphosphate hydrolases"/>
    <property type="match status" value="1"/>
</dbReference>
<keyword evidence="3 4" id="KW-0040">ANK repeat</keyword>
<feature type="repeat" description="ANK" evidence="4">
    <location>
        <begin position="1254"/>
        <end position="1287"/>
    </location>
</feature>
<keyword evidence="9" id="KW-1185">Reference proteome</keyword>
<evidence type="ECO:0000313" key="8">
    <source>
        <dbReference type="EMBL" id="EPS40170.1"/>
    </source>
</evidence>
<dbReference type="SMART" id="SM00248">
    <property type="entry name" value="ANK"/>
    <property type="match status" value="18"/>
</dbReference>
<dbReference type="InterPro" id="IPR027417">
    <property type="entry name" value="P-loop_NTPase"/>
</dbReference>
<dbReference type="OMA" id="GADISHE"/>
<gene>
    <name evidence="8" type="ORF">H072_6021</name>
</gene>
<dbReference type="PRINTS" id="PR01415">
    <property type="entry name" value="ANKYRIN"/>
</dbReference>
<dbReference type="GO" id="GO:0019706">
    <property type="term" value="F:protein-cysteine S-palmitoyltransferase activity"/>
    <property type="evidence" value="ECO:0007669"/>
    <property type="project" value="UniProtKB-EC"/>
</dbReference>
<organism evidence="8 9">
    <name type="scientific">Dactylellina haptotyla (strain CBS 200.50)</name>
    <name type="common">Nematode-trapping fungus</name>
    <name type="synonym">Monacrosporium haptotylum</name>
    <dbReference type="NCBI Taxonomy" id="1284197"/>
    <lineage>
        <taxon>Eukaryota</taxon>
        <taxon>Fungi</taxon>
        <taxon>Dikarya</taxon>
        <taxon>Ascomycota</taxon>
        <taxon>Pezizomycotina</taxon>
        <taxon>Orbiliomycetes</taxon>
        <taxon>Orbiliales</taxon>
        <taxon>Orbiliaceae</taxon>
        <taxon>Dactylellina</taxon>
    </lineage>
</organism>
<reference evidence="9" key="2">
    <citation type="submission" date="2013-04" db="EMBL/GenBank/DDBJ databases">
        <title>Genomic mechanisms accounting for the adaptation to parasitism in nematode-trapping fungi.</title>
        <authorList>
            <person name="Ahren D.G."/>
        </authorList>
    </citation>
    <scope>NUCLEOTIDE SEQUENCE [LARGE SCALE GENOMIC DNA]</scope>
    <source>
        <strain evidence="9">CBS 200.50</strain>
    </source>
</reference>
<dbReference type="InterPro" id="IPR002110">
    <property type="entry name" value="Ankyrin_rpt"/>
</dbReference>
<dbReference type="SUPFAM" id="SSF53167">
    <property type="entry name" value="Purine and uridine phosphorylases"/>
    <property type="match status" value="1"/>
</dbReference>
<dbReference type="PANTHER" id="PTHR24161">
    <property type="entry name" value="ANK_REP_REGION DOMAIN-CONTAINING PROTEIN-RELATED"/>
    <property type="match status" value="1"/>
</dbReference>
<reference evidence="8 9" key="1">
    <citation type="journal article" date="2013" name="PLoS Genet.">
        <title>Genomic mechanisms accounting for the adaptation to parasitism in nematode-trapping fungi.</title>
        <authorList>
            <person name="Meerupati T."/>
            <person name="Andersson K.M."/>
            <person name="Friman E."/>
            <person name="Kumar D."/>
            <person name="Tunlid A."/>
            <person name="Ahren D."/>
        </authorList>
    </citation>
    <scope>NUCLEOTIDE SEQUENCE [LARGE SCALE GENOMIC DNA]</scope>
    <source>
        <strain evidence="8 9">CBS 200.50</strain>
    </source>
</reference>
<dbReference type="SUPFAM" id="SSF48403">
    <property type="entry name" value="Ankyrin repeat"/>
    <property type="match status" value="3"/>
</dbReference>
<keyword evidence="2" id="KW-0677">Repeat</keyword>
<feature type="repeat" description="ANK" evidence="4">
    <location>
        <begin position="1115"/>
        <end position="1147"/>
    </location>
</feature>
<sequence length="1457" mass="160863">MSNPDVYSVGWICAISTEYIAAQEFLDEEHDLPEQVAAHDNNNYTLGKIGNHNVVIAVLPGGEYGTATAASVARDMLHSFPNIRIGLLVGIGGGAPSKEHDVRLGDIVVGASGVFQYDFGKIIQDEDFKPTRVLDQAPMILRTASDRLFKSDIVHGSSCGDSCSQSASALVVRPERDEYDDDPAIHYGIIASGNQLMKHALIRDKLSADRDVLCFEMEAAGLMNHFPCLVIRGICDYSDSHKSKEWQGHAALLASAYAKDILKLIPASKLEAEKKVSEVISDVLNTISAIDTKLDNMQSRMENEDDIRILNWLTPVDYSLQHSDYTNKRFQETGQWFLDSTQFQMWMETGKETLFCPGIPGAGKTIITSIVINELFKRFKDDVKIGIAYVYCDFRRQSEQSVENLMANILKQLARAQQSMPSEVRSLYQQFFDANTSTNLFITSRIIPEIVKRFETSPSLEIRAIDQDVKTYLAGQMERLPSFVLTNPDLQDQITATITKLVKGMFLLAPLHIDTLAGEPTVGNLKLALQSLPSGIEETYNQAMRRIENQGRGNRELAKDILAWLVHAKRVFSTIELQHAVTIKPGDLELNQDFIPTPEMIASICAGLVTIDSQSKVVRLVHQTTQEYFDQMGKGWFVDAEAQIATSCVTYLSFKEFESGMSQTQEIFDERLRKYPFYDYAAHNWGHHAREAHVLRPEFIDFVQRTANLEASSQVLMANEDLSQDYIRDTPKFMTSLHLAAYFGIQMIVEFLLKEVKDAHLRDSDGFTPLFYAVMNGHQTIASMLLEAPDREDDNFRQALRREAGCRTALRRVGIEGYAAVVQLFTKVGLGIGSHLSPDEDESVRKYICVMTSQDNQNLQRMLLDAYPKMNWDSELDLENRRKVLCRAAFEGHTDIVRLLLDKGVDLEWNPYLIPLNMAAINGGATVVKLLLDKGANINITCDSELVPSNNTPLHWAACVGNYRVVELLLAEGAVVDARSHGHRPIFRPFGEGKREWVGAGAYIRETSGLTPLHLATNSQHPSSCKETARLLLHNKADPNARSSHGFTPLQYAVSGAYTDEKMVKMLLDSGADVNAKDNQGIPIIYLAIMNKNISSTTIQLLLAKGADTDCGDAVGTTLLSLASIHNNESIAKLLIDEGVNVNTKNRDGRTALHHASAFGNVKTMRRLLDKGADIHGRDDFNGTALLWAAANPKNTASIVNKAVVSLLLDHGAETNSKYAREHSPLAAAALTGCEASCNLLLTKDVEVNSQDELGRTPLMKAAFRGHVGIVKSLLKSNEIDINLRDNDDTTALWLASYRGHRDVTKLLLATKGIEVNSKTLSGVSALSVAADEGHEEIFDILLTTEGIEVNSKNTDGQTPLWHAAGNGYEIIVRLLLATRGIEVDSKDALGRTPLFNATRNGHKIVSQMLLATGKADSNSLDSFCVTPLSAAARLGHADVCEHLALYTGLTFKGALI</sequence>
<dbReference type="Pfam" id="PF22939">
    <property type="entry name" value="WHD_GPIID"/>
    <property type="match status" value="1"/>
</dbReference>
<feature type="repeat" description="ANK" evidence="4">
    <location>
        <begin position="949"/>
        <end position="981"/>
    </location>
</feature>
<feature type="domain" description="GPI inositol-deacylase winged helix" evidence="6">
    <location>
        <begin position="550"/>
        <end position="629"/>
    </location>
</feature>
<evidence type="ECO:0000256" key="1">
    <source>
        <dbReference type="ARBA" id="ARBA00012210"/>
    </source>
</evidence>
<dbReference type="Gene3D" id="3.40.50.1580">
    <property type="entry name" value="Nucleoside phosphorylase domain"/>
    <property type="match status" value="1"/>
</dbReference>
<feature type="repeat" description="ANK" evidence="4">
    <location>
        <begin position="732"/>
        <end position="764"/>
    </location>
</feature>
<protein>
    <recommendedName>
        <fullName evidence="1">protein S-acyltransferase</fullName>
        <ecNumber evidence="1">2.3.1.225</ecNumber>
    </recommendedName>
</protein>
<feature type="repeat" description="ANK" evidence="4">
    <location>
        <begin position="1045"/>
        <end position="1079"/>
    </location>
</feature>
<dbReference type="InterPro" id="IPR054471">
    <property type="entry name" value="GPIID_WHD"/>
</dbReference>
<feature type="domain" description="Nucleoside phosphorylase" evidence="5">
    <location>
        <begin position="12"/>
        <end position="246"/>
    </location>
</feature>
<feature type="repeat" description="ANK" evidence="4">
    <location>
        <begin position="1008"/>
        <end position="1044"/>
    </location>
</feature>
<accession>S8AB34</accession>
<dbReference type="InterPro" id="IPR056884">
    <property type="entry name" value="NPHP3-like_N"/>
</dbReference>
<evidence type="ECO:0000256" key="4">
    <source>
        <dbReference type="PROSITE-ProRule" id="PRU00023"/>
    </source>
</evidence>
<dbReference type="PROSITE" id="PS50297">
    <property type="entry name" value="ANK_REP_REGION"/>
    <property type="match status" value="8"/>
</dbReference>
<dbReference type="eggNOG" id="KOG4177">
    <property type="taxonomic scope" value="Eukaryota"/>
</dbReference>
<dbReference type="Proteomes" id="UP000015100">
    <property type="component" value="Unassembled WGS sequence"/>
</dbReference>
<dbReference type="HOGENOM" id="CLU_000288_34_23_1"/>
<dbReference type="STRING" id="1284197.S8AB34"/>
<evidence type="ECO:0000259" key="5">
    <source>
        <dbReference type="Pfam" id="PF01048"/>
    </source>
</evidence>
<dbReference type="InterPro" id="IPR036770">
    <property type="entry name" value="Ankyrin_rpt-contain_sf"/>
</dbReference>
<evidence type="ECO:0000256" key="2">
    <source>
        <dbReference type="ARBA" id="ARBA00022737"/>
    </source>
</evidence>
<feature type="repeat" description="ANK" evidence="4">
    <location>
        <begin position="1080"/>
        <end position="1114"/>
    </location>
</feature>
<dbReference type="GO" id="GO:0009116">
    <property type="term" value="P:nucleoside metabolic process"/>
    <property type="evidence" value="ECO:0007669"/>
    <property type="project" value="InterPro"/>
</dbReference>
<dbReference type="EMBL" id="AQGS01000434">
    <property type="protein sequence ID" value="EPS40170.1"/>
    <property type="molecule type" value="Genomic_DNA"/>
</dbReference>
<feature type="domain" description="Nephrocystin 3-like N-terminal" evidence="7">
    <location>
        <begin position="333"/>
        <end position="448"/>
    </location>
</feature>
<proteinExistence type="predicted"/>
<dbReference type="Pfam" id="PF12796">
    <property type="entry name" value="Ank_2"/>
    <property type="match status" value="6"/>
</dbReference>
<dbReference type="PANTHER" id="PTHR24161:SF85">
    <property type="entry name" value="PALMITOYLTRANSFERASE HIP14"/>
    <property type="match status" value="1"/>
</dbReference>
<dbReference type="PROSITE" id="PS50088">
    <property type="entry name" value="ANK_REPEAT"/>
    <property type="match status" value="11"/>
</dbReference>
<evidence type="ECO:0000259" key="7">
    <source>
        <dbReference type="Pfam" id="PF24883"/>
    </source>
</evidence>
<dbReference type="InterPro" id="IPR035994">
    <property type="entry name" value="Nucleoside_phosphorylase_sf"/>
</dbReference>
<feature type="repeat" description="ANK" evidence="4">
    <location>
        <begin position="1148"/>
        <end position="1180"/>
    </location>
</feature>